<sequence length="195" mass="21319">MILRHASVAVPLVLASILTACGSPAAAPEAVSASDTVSPSPTTRVPRYVDQSDRPLVVFDPCLDIPDEALVEAGYDPGTKDEDVVRADYHTFLICNFDTPQRQYGLGLYSSNITFAEEQEKVQDYSTPIEFDGRRALRKIPSEGTCGISMETGYGILIVSRVFLPSRSDQNVEEEQCVGIEDTARIISRYLPEGT</sequence>
<dbReference type="Proteomes" id="UP000284333">
    <property type="component" value="Unassembled WGS sequence"/>
</dbReference>
<protein>
    <submittedName>
        <fullName evidence="2">DUF3558 domain-containing protein</fullName>
    </submittedName>
</protein>
<gene>
    <name evidence="2" type="ORF">EF834_09460</name>
</gene>
<comment type="caution">
    <text evidence="2">The sequence shown here is derived from an EMBL/GenBank/DDBJ whole genome shotgun (WGS) entry which is preliminary data.</text>
</comment>
<dbReference type="PROSITE" id="PS51257">
    <property type="entry name" value="PROKAR_LIPOPROTEIN"/>
    <property type="match status" value="1"/>
</dbReference>
<evidence type="ECO:0000313" key="3">
    <source>
        <dbReference type="Proteomes" id="UP000284333"/>
    </source>
</evidence>
<keyword evidence="1" id="KW-0732">Signal</keyword>
<dbReference type="InterPro" id="IPR024520">
    <property type="entry name" value="DUF3558"/>
</dbReference>
<dbReference type="RefSeq" id="WP_127946958.1">
    <property type="nucleotide sequence ID" value="NZ_RKLN01000003.1"/>
</dbReference>
<dbReference type="OrthoDB" id="4552877at2"/>
<proteinExistence type="predicted"/>
<feature type="chain" id="PRO_5018689855" evidence="1">
    <location>
        <begin position="26"/>
        <end position="195"/>
    </location>
</feature>
<reference evidence="2 3" key="1">
    <citation type="submission" date="2018-11" db="EMBL/GenBank/DDBJ databases">
        <title>Rhodococcus spongicola sp. nov. and Rhodococcus xishaensis sp. nov. from marine sponges.</title>
        <authorList>
            <person name="Li L."/>
            <person name="Lin H.W."/>
        </authorList>
    </citation>
    <scope>NUCLEOTIDE SEQUENCE [LARGE SCALE GENOMIC DNA]</scope>
    <source>
        <strain evidence="2 3">LHW50502</strain>
    </source>
</reference>
<evidence type="ECO:0000256" key="1">
    <source>
        <dbReference type="SAM" id="SignalP"/>
    </source>
</evidence>
<feature type="signal peptide" evidence="1">
    <location>
        <begin position="1"/>
        <end position="25"/>
    </location>
</feature>
<dbReference type="Pfam" id="PF12079">
    <property type="entry name" value="DUF3558"/>
    <property type="match status" value="1"/>
</dbReference>
<dbReference type="AlphaFoldDB" id="A0A3S3E1N9"/>
<organism evidence="2 3">
    <name type="scientific">Rhodococcus spongiicola</name>
    <dbReference type="NCBI Taxonomy" id="2487352"/>
    <lineage>
        <taxon>Bacteria</taxon>
        <taxon>Bacillati</taxon>
        <taxon>Actinomycetota</taxon>
        <taxon>Actinomycetes</taxon>
        <taxon>Mycobacteriales</taxon>
        <taxon>Nocardiaceae</taxon>
        <taxon>Rhodococcus</taxon>
    </lineage>
</organism>
<dbReference type="EMBL" id="RKLN01000003">
    <property type="protein sequence ID" value="RVW03361.1"/>
    <property type="molecule type" value="Genomic_DNA"/>
</dbReference>
<accession>A0A3S3E1N9</accession>
<keyword evidence="3" id="KW-1185">Reference proteome</keyword>
<name>A0A3S3E1N9_9NOCA</name>
<evidence type="ECO:0000313" key="2">
    <source>
        <dbReference type="EMBL" id="RVW03361.1"/>
    </source>
</evidence>